<feature type="domain" description="ABC transmembrane type-1" evidence="8">
    <location>
        <begin position="72"/>
        <end position="286"/>
    </location>
</feature>
<evidence type="ECO:0000256" key="6">
    <source>
        <dbReference type="ARBA" id="ARBA00023136"/>
    </source>
</evidence>
<evidence type="ECO:0000256" key="7">
    <source>
        <dbReference type="RuleBase" id="RU363032"/>
    </source>
</evidence>
<feature type="transmembrane region" description="Helical" evidence="7">
    <location>
        <begin position="76"/>
        <end position="101"/>
    </location>
</feature>
<feature type="transmembrane region" description="Helical" evidence="7">
    <location>
        <begin position="265"/>
        <end position="286"/>
    </location>
</feature>
<evidence type="ECO:0000313" key="10">
    <source>
        <dbReference type="Proteomes" id="UP000007962"/>
    </source>
</evidence>
<evidence type="ECO:0000313" key="9">
    <source>
        <dbReference type="EMBL" id="ACQ79837.1"/>
    </source>
</evidence>
<evidence type="ECO:0000256" key="2">
    <source>
        <dbReference type="ARBA" id="ARBA00022448"/>
    </source>
</evidence>
<evidence type="ECO:0000256" key="1">
    <source>
        <dbReference type="ARBA" id="ARBA00004651"/>
    </source>
</evidence>
<dbReference type="PANTHER" id="PTHR43227:SF11">
    <property type="entry name" value="BLL4140 PROTEIN"/>
    <property type="match status" value="1"/>
</dbReference>
<dbReference type="STRING" id="471853.Bcav_1581"/>
<evidence type="ECO:0000256" key="5">
    <source>
        <dbReference type="ARBA" id="ARBA00022989"/>
    </source>
</evidence>
<keyword evidence="2 7" id="KW-0813">Transport</keyword>
<evidence type="ECO:0000259" key="8">
    <source>
        <dbReference type="PROSITE" id="PS50928"/>
    </source>
</evidence>
<dbReference type="InterPro" id="IPR050809">
    <property type="entry name" value="UgpAE/MalFG_permease"/>
</dbReference>
<accession>C5C3D8</accession>
<dbReference type="GO" id="GO:0055085">
    <property type="term" value="P:transmembrane transport"/>
    <property type="evidence" value="ECO:0007669"/>
    <property type="project" value="InterPro"/>
</dbReference>
<evidence type="ECO:0000256" key="4">
    <source>
        <dbReference type="ARBA" id="ARBA00022692"/>
    </source>
</evidence>
<comment type="subcellular location">
    <subcellularLocation>
        <location evidence="1 7">Cell membrane</location>
        <topology evidence="1 7">Multi-pass membrane protein</topology>
    </subcellularLocation>
</comment>
<dbReference type="Pfam" id="PF00528">
    <property type="entry name" value="BPD_transp_1"/>
    <property type="match status" value="1"/>
</dbReference>
<dbReference type="SUPFAM" id="SSF161098">
    <property type="entry name" value="MetI-like"/>
    <property type="match status" value="1"/>
</dbReference>
<gene>
    <name evidence="9" type="ordered locus">Bcav_1581</name>
</gene>
<dbReference type="InterPro" id="IPR000515">
    <property type="entry name" value="MetI-like"/>
</dbReference>
<dbReference type="AlphaFoldDB" id="C5C3D8"/>
<dbReference type="HOGENOM" id="CLU_016047_0_1_11"/>
<keyword evidence="6 7" id="KW-0472">Membrane</keyword>
<feature type="transmembrane region" description="Helical" evidence="7">
    <location>
        <begin position="113"/>
        <end position="132"/>
    </location>
</feature>
<dbReference type="Gene3D" id="1.10.3720.10">
    <property type="entry name" value="MetI-like"/>
    <property type="match status" value="1"/>
</dbReference>
<keyword evidence="5 7" id="KW-1133">Transmembrane helix</keyword>
<comment type="similarity">
    <text evidence="7">Belongs to the binding-protein-dependent transport system permease family.</text>
</comment>
<organism evidence="9 10">
    <name type="scientific">Beutenbergia cavernae (strain ATCC BAA-8 / DSM 12333 / CCUG 43141 / JCM 11478 / NBRC 16432 / NCIMB 13614 / HKI 0122)</name>
    <dbReference type="NCBI Taxonomy" id="471853"/>
    <lineage>
        <taxon>Bacteria</taxon>
        <taxon>Bacillati</taxon>
        <taxon>Actinomycetota</taxon>
        <taxon>Actinomycetes</taxon>
        <taxon>Micrococcales</taxon>
        <taxon>Beutenbergiaceae</taxon>
        <taxon>Beutenbergia</taxon>
    </lineage>
</organism>
<dbReference type="PANTHER" id="PTHR43227">
    <property type="entry name" value="BLL4140 PROTEIN"/>
    <property type="match status" value="1"/>
</dbReference>
<dbReference type="InterPro" id="IPR035906">
    <property type="entry name" value="MetI-like_sf"/>
</dbReference>
<proteinExistence type="inferred from homology"/>
<sequence length="305" mass="33407">MSLRARFRRDWRMLLMMVPGVLALLLFFYIPILGNVVAFQDFQPFLGFSGSEWVGLGNFIDLYDNPDFWNALKNTLVLATFQLVLFFPVPLALALLVDSLVSSKVRRTFQSIVYLPHFLSWVLVIALFQQALGANGLVNNGLRSIGLDAIGFMTDPATFPLMATFQLVWKDAGWAMIIFLAALANVDVELYEAAAADGAGRWRRLWHITLPSIRAVVILLLILRIGDILSVGFEQFLLQRDSVGAGAAEVLDTFTYFSGVIGGDWGAGAAAGLAKGVVGLVLIIGANKLAHRFGEPGIFQSRKVA</sequence>
<dbReference type="PROSITE" id="PS50928">
    <property type="entry name" value="ABC_TM1"/>
    <property type="match status" value="1"/>
</dbReference>
<evidence type="ECO:0000256" key="3">
    <source>
        <dbReference type="ARBA" id="ARBA00022475"/>
    </source>
</evidence>
<keyword evidence="3" id="KW-1003">Cell membrane</keyword>
<keyword evidence="4 7" id="KW-0812">Transmembrane</keyword>
<dbReference type="Proteomes" id="UP000007962">
    <property type="component" value="Chromosome"/>
</dbReference>
<feature type="transmembrane region" description="Helical" evidence="7">
    <location>
        <begin position="172"/>
        <end position="191"/>
    </location>
</feature>
<dbReference type="eggNOG" id="COG4209">
    <property type="taxonomic scope" value="Bacteria"/>
</dbReference>
<keyword evidence="10" id="KW-1185">Reference proteome</keyword>
<feature type="transmembrane region" description="Helical" evidence="7">
    <location>
        <begin position="212"/>
        <end position="233"/>
    </location>
</feature>
<name>C5C3D8_BEUC1</name>
<dbReference type="CDD" id="cd06261">
    <property type="entry name" value="TM_PBP2"/>
    <property type="match status" value="1"/>
</dbReference>
<reference evidence="9 10" key="1">
    <citation type="journal article" date="2009" name="Stand. Genomic Sci.">
        <title>Complete genome sequence of Beutenbergia cavernae type strain (HKI 0122).</title>
        <authorList>
            <person name="Land M."/>
            <person name="Pukall R."/>
            <person name="Abt B."/>
            <person name="Goker M."/>
            <person name="Rohde M."/>
            <person name="Glavina Del Rio T."/>
            <person name="Tice H."/>
            <person name="Copeland A."/>
            <person name="Cheng J.F."/>
            <person name="Lucas S."/>
            <person name="Chen F."/>
            <person name="Nolan M."/>
            <person name="Bruce D."/>
            <person name="Goodwin L."/>
            <person name="Pitluck S."/>
            <person name="Ivanova N."/>
            <person name="Mavromatis K."/>
            <person name="Ovchinnikova G."/>
            <person name="Pati A."/>
            <person name="Chen A."/>
            <person name="Palaniappan K."/>
            <person name="Hauser L."/>
            <person name="Chang Y.J."/>
            <person name="Jefferies C.C."/>
            <person name="Saunders E."/>
            <person name="Brettin T."/>
            <person name="Detter J.C."/>
            <person name="Han C."/>
            <person name="Chain P."/>
            <person name="Bristow J."/>
            <person name="Eisen J.A."/>
            <person name="Markowitz V."/>
            <person name="Hugenholtz P."/>
            <person name="Kyrpides N.C."/>
            <person name="Klenk H.P."/>
            <person name="Lapidus A."/>
        </authorList>
    </citation>
    <scope>NUCLEOTIDE SEQUENCE [LARGE SCALE GENOMIC DNA]</scope>
    <source>
        <strain evidence="10">ATCC BAA-8 / DSM 12333 / NBRC 16432</strain>
    </source>
</reference>
<dbReference type="GO" id="GO:0005886">
    <property type="term" value="C:plasma membrane"/>
    <property type="evidence" value="ECO:0007669"/>
    <property type="project" value="UniProtKB-SubCell"/>
</dbReference>
<dbReference type="KEGG" id="bcv:Bcav_1581"/>
<protein>
    <submittedName>
        <fullName evidence="9">Binding-protein-dependent transport systems inner membrane component</fullName>
    </submittedName>
</protein>
<dbReference type="EMBL" id="CP001618">
    <property type="protein sequence ID" value="ACQ79837.1"/>
    <property type="molecule type" value="Genomic_DNA"/>
</dbReference>